<evidence type="ECO:0000256" key="5">
    <source>
        <dbReference type="ARBA" id="ARBA00022741"/>
    </source>
</evidence>
<evidence type="ECO:0000313" key="10">
    <source>
        <dbReference type="EMBL" id="KAK9824043.1"/>
    </source>
</evidence>
<dbReference type="PROSITE" id="PS50011">
    <property type="entry name" value="PROTEIN_KINASE_DOM"/>
    <property type="match status" value="1"/>
</dbReference>
<evidence type="ECO:0000256" key="7">
    <source>
        <dbReference type="ARBA" id="ARBA00022989"/>
    </source>
</evidence>
<dbReference type="SUPFAM" id="SSF56112">
    <property type="entry name" value="Protein kinase-like (PK-like)"/>
    <property type="match status" value="1"/>
</dbReference>
<dbReference type="Proteomes" id="UP001489004">
    <property type="component" value="Unassembled WGS sequence"/>
</dbReference>
<protein>
    <recommendedName>
        <fullName evidence="9">Protein kinase domain-containing protein</fullName>
    </recommendedName>
</protein>
<keyword evidence="6" id="KW-0067">ATP-binding</keyword>
<keyword evidence="3" id="KW-0808">Transferase</keyword>
<accession>A0AAW1QRB9</accession>
<keyword evidence="8" id="KW-0472">Membrane</keyword>
<sequence>MLRSPATIQDTTILIPTNKLLTSLSDVFNTDPAQETHMHDNVGLRAENLLLPTDICVYRDPEHQELVVLGEGGQGKVYRGLLHGVQDVAIKIISQEDTSGRAMFLREIAIIESLRSPHIVTFLGACIGRDGVALVMELMPNGSLYEKIATDHDGNFGWYKRGGKIALGVARGLAHLHKQRPPILHLYLKSPNGQPPLALRPGAAW</sequence>
<organism evidence="10 11">
    <name type="scientific">[Myrmecia] bisecta</name>
    <dbReference type="NCBI Taxonomy" id="41462"/>
    <lineage>
        <taxon>Eukaryota</taxon>
        <taxon>Viridiplantae</taxon>
        <taxon>Chlorophyta</taxon>
        <taxon>core chlorophytes</taxon>
        <taxon>Trebouxiophyceae</taxon>
        <taxon>Trebouxiales</taxon>
        <taxon>Trebouxiaceae</taxon>
        <taxon>Myrmecia</taxon>
    </lineage>
</organism>
<keyword evidence="7" id="KW-1133">Transmembrane helix</keyword>
<dbReference type="GO" id="GO:0004672">
    <property type="term" value="F:protein kinase activity"/>
    <property type="evidence" value="ECO:0007669"/>
    <property type="project" value="InterPro"/>
</dbReference>
<dbReference type="AlphaFoldDB" id="A0AAW1QRB9"/>
<evidence type="ECO:0000259" key="9">
    <source>
        <dbReference type="PROSITE" id="PS50011"/>
    </source>
</evidence>
<proteinExistence type="predicted"/>
<gene>
    <name evidence="10" type="ORF">WJX72_007261</name>
</gene>
<dbReference type="InterPro" id="IPR011009">
    <property type="entry name" value="Kinase-like_dom_sf"/>
</dbReference>
<feature type="domain" description="Protein kinase" evidence="9">
    <location>
        <begin position="63"/>
        <end position="205"/>
    </location>
</feature>
<name>A0AAW1QRB9_9CHLO</name>
<evidence type="ECO:0000256" key="8">
    <source>
        <dbReference type="ARBA" id="ARBA00023136"/>
    </source>
</evidence>
<dbReference type="Pfam" id="PF00069">
    <property type="entry name" value="Pkinase"/>
    <property type="match status" value="1"/>
</dbReference>
<dbReference type="Gene3D" id="1.10.510.10">
    <property type="entry name" value="Transferase(Phosphotransferase) domain 1"/>
    <property type="match status" value="1"/>
</dbReference>
<evidence type="ECO:0000256" key="6">
    <source>
        <dbReference type="ARBA" id="ARBA00022840"/>
    </source>
</evidence>
<evidence type="ECO:0000313" key="11">
    <source>
        <dbReference type="Proteomes" id="UP001489004"/>
    </source>
</evidence>
<dbReference type="GO" id="GO:0005524">
    <property type="term" value="F:ATP binding"/>
    <property type="evidence" value="ECO:0007669"/>
    <property type="project" value="UniProtKB-KW"/>
</dbReference>
<dbReference type="InterPro" id="IPR000719">
    <property type="entry name" value="Prot_kinase_dom"/>
</dbReference>
<dbReference type="PANTHER" id="PTHR47982">
    <property type="entry name" value="PROLINE-RICH RECEPTOR-LIKE PROTEIN KINASE PERK4"/>
    <property type="match status" value="1"/>
</dbReference>
<evidence type="ECO:0000256" key="1">
    <source>
        <dbReference type="ARBA" id="ARBA00004196"/>
    </source>
</evidence>
<dbReference type="EMBL" id="JALJOR010000002">
    <property type="protein sequence ID" value="KAK9824043.1"/>
    <property type="molecule type" value="Genomic_DNA"/>
</dbReference>
<evidence type="ECO:0000256" key="2">
    <source>
        <dbReference type="ARBA" id="ARBA00004308"/>
    </source>
</evidence>
<dbReference type="InterPro" id="IPR047117">
    <property type="entry name" value="PERK1-13-like"/>
</dbReference>
<keyword evidence="5" id="KW-0547">Nucleotide-binding</keyword>
<dbReference type="GO" id="GO:0012505">
    <property type="term" value="C:endomembrane system"/>
    <property type="evidence" value="ECO:0007669"/>
    <property type="project" value="UniProtKB-SubCell"/>
</dbReference>
<keyword evidence="4" id="KW-0812">Transmembrane</keyword>
<evidence type="ECO:0000256" key="3">
    <source>
        <dbReference type="ARBA" id="ARBA00022679"/>
    </source>
</evidence>
<comment type="caution">
    <text evidence="10">The sequence shown here is derived from an EMBL/GenBank/DDBJ whole genome shotgun (WGS) entry which is preliminary data.</text>
</comment>
<reference evidence="10 11" key="1">
    <citation type="journal article" date="2024" name="Nat. Commun.">
        <title>Phylogenomics reveals the evolutionary origins of lichenization in chlorophyte algae.</title>
        <authorList>
            <person name="Puginier C."/>
            <person name="Libourel C."/>
            <person name="Otte J."/>
            <person name="Skaloud P."/>
            <person name="Haon M."/>
            <person name="Grisel S."/>
            <person name="Petersen M."/>
            <person name="Berrin J.G."/>
            <person name="Delaux P.M."/>
            <person name="Dal Grande F."/>
            <person name="Keller J."/>
        </authorList>
    </citation>
    <scope>NUCLEOTIDE SEQUENCE [LARGE SCALE GENOMIC DNA]</scope>
    <source>
        <strain evidence="10 11">SAG 2043</strain>
    </source>
</reference>
<dbReference type="PANTHER" id="PTHR47982:SF44">
    <property type="entry name" value="PROLINE-RICH RECEPTOR-LIKE PROTEIN KINASE PERK13-RELATED"/>
    <property type="match status" value="1"/>
</dbReference>
<comment type="subcellular location">
    <subcellularLocation>
        <location evidence="1">Cell envelope</location>
    </subcellularLocation>
    <subcellularLocation>
        <location evidence="2">Endomembrane system</location>
    </subcellularLocation>
</comment>
<keyword evidence="11" id="KW-1185">Reference proteome</keyword>
<evidence type="ECO:0000256" key="4">
    <source>
        <dbReference type="ARBA" id="ARBA00022692"/>
    </source>
</evidence>